<dbReference type="EMBL" id="FWFS01000003">
    <property type="protein sequence ID" value="SLN32738.1"/>
    <property type="molecule type" value="Genomic_DNA"/>
</dbReference>
<proteinExistence type="inferred from homology"/>
<comment type="subcellular location">
    <subcellularLocation>
        <location evidence="1">Periplasm</location>
    </subcellularLocation>
</comment>
<dbReference type="Pfam" id="PF13432">
    <property type="entry name" value="TPR_16"/>
    <property type="match status" value="1"/>
</dbReference>
<dbReference type="Gene3D" id="1.25.40.10">
    <property type="entry name" value="Tetratricopeptide repeat domain"/>
    <property type="match status" value="1"/>
</dbReference>
<organism evidence="3 4">
    <name type="scientific">Aquimixticola soesokkakensis</name>
    <dbReference type="NCBI Taxonomy" id="1519096"/>
    <lineage>
        <taxon>Bacteria</taxon>
        <taxon>Pseudomonadati</taxon>
        <taxon>Pseudomonadota</taxon>
        <taxon>Alphaproteobacteria</taxon>
        <taxon>Rhodobacterales</taxon>
        <taxon>Paracoccaceae</taxon>
        <taxon>Aquimixticola</taxon>
    </lineage>
</organism>
<protein>
    <recommendedName>
        <fullName evidence="1">Cell division coordinator CpoB</fullName>
    </recommendedName>
</protein>
<dbReference type="InterPro" id="IPR019734">
    <property type="entry name" value="TPR_rpt"/>
</dbReference>
<keyword evidence="1" id="KW-0132">Cell division</keyword>
<keyword evidence="1" id="KW-0175">Coiled coil</keyword>
<sequence length="289" mass="29819" precursor="true">MTFRFLTALTLPRAVAGAAFAASLALCLPAQAQDSATLADIRAEASTLAAQIVALRQEMNGSGATQSANFAQAGVLEKVDLIEARLTQLTNQLEELQFRVNRVVEDGTNQLDDLNFRICELEAGCDIGNLPPLAPLGGGSGTSATPTSVAPATPSGGDMPQLAINEQSDFDAAKSMLDGGAYEGALSAFATFTETYPGGPLTPAAMYYRGEALLATGRASDAARAYLEAYSTAPEGNMAPDALLRVGTTLASLGQTDKACVMLGEVMSRYAGSQAASDATFSRQSLGCS</sequence>
<dbReference type="GO" id="GO:0043093">
    <property type="term" value="P:FtsZ-dependent cytokinesis"/>
    <property type="evidence" value="ECO:0007669"/>
    <property type="project" value="UniProtKB-UniRule"/>
</dbReference>
<dbReference type="NCBIfam" id="TIGR02795">
    <property type="entry name" value="tol_pal_ybgF"/>
    <property type="match status" value="1"/>
</dbReference>
<keyword evidence="4" id="KW-1185">Reference proteome</keyword>
<keyword evidence="1" id="KW-0732">Signal</keyword>
<feature type="coiled-coil region" evidence="1">
    <location>
        <begin position="38"/>
        <end position="106"/>
    </location>
</feature>
<dbReference type="RefSeq" id="WP_085835904.1">
    <property type="nucleotide sequence ID" value="NZ_FWFS01000003.1"/>
</dbReference>
<evidence type="ECO:0000313" key="4">
    <source>
        <dbReference type="Proteomes" id="UP000193862"/>
    </source>
</evidence>
<dbReference type="Proteomes" id="UP000193862">
    <property type="component" value="Unassembled WGS sequence"/>
</dbReference>
<dbReference type="OrthoDB" id="9763909at2"/>
<gene>
    <name evidence="1" type="primary">cpoB</name>
    <name evidence="3" type="ORF">AQS8620_01093</name>
</gene>
<name>A0A1Y5S5G9_9RHOB</name>
<feature type="compositionally biased region" description="Low complexity" evidence="2">
    <location>
        <begin position="142"/>
        <end position="155"/>
    </location>
</feature>
<evidence type="ECO:0000256" key="1">
    <source>
        <dbReference type="HAMAP-Rule" id="MF_02066"/>
    </source>
</evidence>
<comment type="similarity">
    <text evidence="1">Belongs to the CpoB family.</text>
</comment>
<dbReference type="HAMAP" id="MF_02066">
    <property type="entry name" value="CpoB"/>
    <property type="match status" value="1"/>
</dbReference>
<reference evidence="3 4" key="1">
    <citation type="submission" date="2017-03" db="EMBL/GenBank/DDBJ databases">
        <authorList>
            <person name="Afonso C.L."/>
            <person name="Miller P.J."/>
            <person name="Scott M.A."/>
            <person name="Spackman E."/>
            <person name="Goraichik I."/>
            <person name="Dimitrov K.M."/>
            <person name="Suarez D.L."/>
            <person name="Swayne D.E."/>
        </authorList>
    </citation>
    <scope>NUCLEOTIDE SEQUENCE [LARGE SCALE GENOMIC DNA]</scope>
    <source>
        <strain evidence="3 4">CECT 8620</strain>
    </source>
</reference>
<keyword evidence="1" id="KW-0574">Periplasm</keyword>
<evidence type="ECO:0000256" key="2">
    <source>
        <dbReference type="SAM" id="MobiDB-lite"/>
    </source>
</evidence>
<dbReference type="SUPFAM" id="SSF48452">
    <property type="entry name" value="TPR-like"/>
    <property type="match status" value="1"/>
</dbReference>
<keyword evidence="1" id="KW-0131">Cell cycle</keyword>
<dbReference type="InterPro" id="IPR034706">
    <property type="entry name" value="CpoB"/>
</dbReference>
<dbReference type="Pfam" id="PF13174">
    <property type="entry name" value="TPR_6"/>
    <property type="match status" value="1"/>
</dbReference>
<comment type="function">
    <text evidence="1">Mediates coordination of peptidoglycan synthesis and outer membrane constriction during cell division.</text>
</comment>
<accession>A0A1Y5S5G9</accession>
<dbReference type="GO" id="GO:0030288">
    <property type="term" value="C:outer membrane-bounded periplasmic space"/>
    <property type="evidence" value="ECO:0007669"/>
    <property type="project" value="UniProtKB-UniRule"/>
</dbReference>
<feature type="chain" id="PRO_5013409295" description="Cell division coordinator CpoB" evidence="1">
    <location>
        <begin position="33"/>
        <end position="289"/>
    </location>
</feature>
<feature type="region of interest" description="Disordered" evidence="2">
    <location>
        <begin position="136"/>
        <end position="159"/>
    </location>
</feature>
<dbReference type="InterPro" id="IPR014162">
    <property type="entry name" value="CpoB_C"/>
</dbReference>
<feature type="signal peptide" evidence="1">
    <location>
        <begin position="1"/>
        <end position="32"/>
    </location>
</feature>
<dbReference type="AlphaFoldDB" id="A0A1Y5S5G9"/>
<dbReference type="InterPro" id="IPR011990">
    <property type="entry name" value="TPR-like_helical_dom_sf"/>
</dbReference>
<evidence type="ECO:0000313" key="3">
    <source>
        <dbReference type="EMBL" id="SLN32738.1"/>
    </source>
</evidence>